<feature type="domain" description="RING-type" evidence="11">
    <location>
        <begin position="180"/>
        <end position="420"/>
    </location>
</feature>
<dbReference type="PROSITE" id="PS51873">
    <property type="entry name" value="TRIAD"/>
    <property type="match status" value="1"/>
</dbReference>
<evidence type="ECO:0000256" key="8">
    <source>
        <dbReference type="ARBA" id="ARBA00022833"/>
    </source>
</evidence>
<dbReference type="SMART" id="SM00647">
    <property type="entry name" value="IBR"/>
    <property type="match status" value="2"/>
</dbReference>
<evidence type="ECO:0000256" key="5">
    <source>
        <dbReference type="ARBA" id="ARBA00022737"/>
    </source>
</evidence>
<sequence>MATADAASELLIARLLEQDLENLRSAREAERLQLDLATAASQLAAGRIPKNTYTRNAPSPSDSEIALELYLAEQTASADAAYAESLHATQEAAAAGDFQYAQKVAAAERKAALDAAFARRLQADDSEDINMNVDAEGMLSRDEIERIMSEDPNDKGKGKAKGKAPEVKREMQDIVDIPNGAPKCGICLDVFQLTHSPIKAAASANSSSKLPFGLRLPCPSGHLYCIDCLSSHIKSKLDPSGDGTGAGPSAIVFPIRCPECSPEEWPSGITDDVAQRVLSEKGMVMWHTQRLLDSLPKLYCPNKQCSALVQAHEDPDQPRAECPSCMQAMCVPCRVAWHQDLSCEEFQALPPDERDPEDRALLELARAQSWRRCPECMVIVELTVGCNHMICRCGTHFCFRCGSLWKKGRGREPGQCTRNPPCDLWDENMLLDEMERQRQARAGGNANRPQPAQPQRVVQPQPVVQLQQEDSSDDDSDEEAHNPFDGGWQPRRWPWQAEPAAPAMAPGVFGGVQFQHRTPTPPPGYRAGSLEWMTEDPQLLCTRHWFTTNMVRDLRCGYCDAMLNSLADLRYHLEHVNRHPVYACCGRFFRRNEDFERHLDAAPARFGRHVNQFQNQ</sequence>
<dbReference type="VEuPathDB" id="FungiDB:SCHCODRAFT_02640509"/>
<dbReference type="RefSeq" id="XP_003027503.1">
    <property type="nucleotide sequence ID" value="XM_003027457.1"/>
</dbReference>
<dbReference type="InterPro" id="IPR002867">
    <property type="entry name" value="IBR_dom"/>
</dbReference>
<proteinExistence type="predicted"/>
<accession>D8QH42</accession>
<feature type="region of interest" description="Disordered" evidence="10">
    <location>
        <begin position="439"/>
        <end position="493"/>
    </location>
</feature>
<comment type="catalytic activity">
    <reaction evidence="1">
        <text>[E2 ubiquitin-conjugating enzyme]-S-ubiquitinyl-L-cysteine + [acceptor protein]-L-lysine = [E2 ubiquitin-conjugating enzyme]-L-cysteine + [acceptor protein]-N(6)-ubiquitinyl-L-lysine.</text>
        <dbReference type="EC" id="2.3.2.31"/>
    </reaction>
</comment>
<organism evidence="13">
    <name type="scientific">Schizophyllum commune (strain H4-8 / FGSC 9210)</name>
    <name type="common">Split gill fungus</name>
    <dbReference type="NCBI Taxonomy" id="578458"/>
    <lineage>
        <taxon>Eukaryota</taxon>
        <taxon>Fungi</taxon>
        <taxon>Dikarya</taxon>
        <taxon>Basidiomycota</taxon>
        <taxon>Agaricomycotina</taxon>
        <taxon>Agaricomycetes</taxon>
        <taxon>Agaricomycetidae</taxon>
        <taxon>Agaricales</taxon>
        <taxon>Schizophyllaceae</taxon>
        <taxon>Schizophyllum</taxon>
    </lineage>
</organism>
<dbReference type="InterPro" id="IPR031127">
    <property type="entry name" value="E3_UB_ligase_RBR"/>
</dbReference>
<dbReference type="SUPFAM" id="SSF57850">
    <property type="entry name" value="RING/U-box"/>
    <property type="match status" value="3"/>
</dbReference>
<feature type="non-terminal residue" evidence="12">
    <location>
        <position position="616"/>
    </location>
</feature>
<dbReference type="HOGENOM" id="CLU_030441_0_0_1"/>
<evidence type="ECO:0000256" key="4">
    <source>
        <dbReference type="ARBA" id="ARBA00022723"/>
    </source>
</evidence>
<keyword evidence="5" id="KW-0677">Repeat</keyword>
<dbReference type="EMBL" id="GL377312">
    <property type="protein sequence ID" value="EFI92600.1"/>
    <property type="molecule type" value="Genomic_DNA"/>
</dbReference>
<dbReference type="InParanoid" id="D8QH42"/>
<dbReference type="Gene3D" id="1.20.120.1750">
    <property type="match status" value="1"/>
</dbReference>
<evidence type="ECO:0000259" key="11">
    <source>
        <dbReference type="PROSITE" id="PS51873"/>
    </source>
</evidence>
<dbReference type="KEGG" id="scm:SCHCO_02640509"/>
<evidence type="ECO:0000256" key="9">
    <source>
        <dbReference type="SAM" id="Coils"/>
    </source>
</evidence>
<evidence type="ECO:0000256" key="3">
    <source>
        <dbReference type="ARBA" id="ARBA00022679"/>
    </source>
</evidence>
<keyword evidence="7" id="KW-0833">Ubl conjugation pathway</keyword>
<evidence type="ECO:0000313" key="13">
    <source>
        <dbReference type="Proteomes" id="UP000007431"/>
    </source>
</evidence>
<dbReference type="AlphaFoldDB" id="D8QH42"/>
<feature type="compositionally biased region" description="Low complexity" evidence="10">
    <location>
        <begin position="449"/>
        <end position="469"/>
    </location>
</feature>
<gene>
    <name evidence="12" type="ORF">SCHCODRAFT_113187</name>
</gene>
<dbReference type="Pfam" id="PF01485">
    <property type="entry name" value="IBR"/>
    <property type="match status" value="2"/>
</dbReference>
<feature type="coiled-coil region" evidence="9">
    <location>
        <begin position="13"/>
        <end position="40"/>
    </location>
</feature>
<keyword evidence="3" id="KW-0808">Transferase</keyword>
<dbReference type="PANTHER" id="PTHR11685">
    <property type="entry name" value="RBR FAMILY RING FINGER AND IBR DOMAIN-CONTAINING"/>
    <property type="match status" value="1"/>
</dbReference>
<evidence type="ECO:0000256" key="2">
    <source>
        <dbReference type="ARBA" id="ARBA00012251"/>
    </source>
</evidence>
<dbReference type="GO" id="GO:0061630">
    <property type="term" value="F:ubiquitin protein ligase activity"/>
    <property type="evidence" value="ECO:0007669"/>
    <property type="project" value="UniProtKB-EC"/>
</dbReference>
<dbReference type="GO" id="GO:0008270">
    <property type="term" value="F:zinc ion binding"/>
    <property type="evidence" value="ECO:0007669"/>
    <property type="project" value="UniProtKB-KW"/>
</dbReference>
<dbReference type="InterPro" id="IPR044066">
    <property type="entry name" value="TRIAD_supradom"/>
</dbReference>
<dbReference type="GeneID" id="9597934"/>
<evidence type="ECO:0000256" key="6">
    <source>
        <dbReference type="ARBA" id="ARBA00022771"/>
    </source>
</evidence>
<dbReference type="OMA" id="ITCRCKT"/>
<dbReference type="EC" id="2.3.2.31" evidence="2"/>
<reference evidence="12 13" key="1">
    <citation type="journal article" date="2010" name="Nat. Biotechnol.">
        <title>Genome sequence of the model mushroom Schizophyllum commune.</title>
        <authorList>
            <person name="Ohm R.A."/>
            <person name="de Jong J.F."/>
            <person name="Lugones L.G."/>
            <person name="Aerts A."/>
            <person name="Kothe E."/>
            <person name="Stajich J.E."/>
            <person name="de Vries R.P."/>
            <person name="Record E."/>
            <person name="Levasseur A."/>
            <person name="Baker S.E."/>
            <person name="Bartholomew K.A."/>
            <person name="Coutinho P.M."/>
            <person name="Erdmann S."/>
            <person name="Fowler T.J."/>
            <person name="Gathman A.C."/>
            <person name="Lombard V."/>
            <person name="Henrissat B."/>
            <person name="Knabe N."/>
            <person name="Kuees U."/>
            <person name="Lilly W.W."/>
            <person name="Lindquist E."/>
            <person name="Lucas S."/>
            <person name="Magnuson J.K."/>
            <person name="Piumi F."/>
            <person name="Raudaskoski M."/>
            <person name="Salamov A."/>
            <person name="Schmutz J."/>
            <person name="Schwarze F.W.M.R."/>
            <person name="vanKuyk P.A."/>
            <person name="Horton J.S."/>
            <person name="Grigoriev I.V."/>
            <person name="Woesten H.A.B."/>
        </authorList>
    </citation>
    <scope>NUCLEOTIDE SEQUENCE [LARGE SCALE GENOMIC DNA]</scope>
    <source>
        <strain evidence="13">H4-8 / FGSC 9210</strain>
    </source>
</reference>
<dbReference type="GO" id="GO:0016567">
    <property type="term" value="P:protein ubiquitination"/>
    <property type="evidence" value="ECO:0007669"/>
    <property type="project" value="InterPro"/>
</dbReference>
<dbReference type="eggNOG" id="KOG1812">
    <property type="taxonomic scope" value="Eukaryota"/>
</dbReference>
<keyword evidence="9" id="KW-0175">Coiled coil</keyword>
<dbReference type="Proteomes" id="UP000007431">
    <property type="component" value="Unassembled WGS sequence"/>
</dbReference>
<keyword evidence="8" id="KW-0862">Zinc</keyword>
<evidence type="ECO:0000256" key="1">
    <source>
        <dbReference type="ARBA" id="ARBA00001798"/>
    </source>
</evidence>
<dbReference type="OrthoDB" id="9977870at2759"/>
<evidence type="ECO:0000256" key="7">
    <source>
        <dbReference type="ARBA" id="ARBA00022786"/>
    </source>
</evidence>
<dbReference type="STRING" id="578458.D8QH42"/>
<name>D8QH42_SCHCM</name>
<keyword evidence="4" id="KW-0479">Metal-binding</keyword>
<dbReference type="CDD" id="cd22582">
    <property type="entry name" value="BRcat_RBR_unk"/>
    <property type="match status" value="1"/>
</dbReference>
<evidence type="ECO:0000313" key="12">
    <source>
        <dbReference type="EMBL" id="EFI92600.1"/>
    </source>
</evidence>
<evidence type="ECO:0000256" key="10">
    <source>
        <dbReference type="SAM" id="MobiDB-lite"/>
    </source>
</evidence>
<keyword evidence="13" id="KW-1185">Reference proteome</keyword>
<protein>
    <recommendedName>
        <fullName evidence="2">RBR-type E3 ubiquitin transferase</fullName>
        <ecNumber evidence="2">2.3.2.31</ecNumber>
    </recommendedName>
</protein>
<dbReference type="CDD" id="cd22584">
    <property type="entry name" value="Rcat_RBR_unk"/>
    <property type="match status" value="1"/>
</dbReference>
<keyword evidence="6" id="KW-0863">Zinc-finger</keyword>